<dbReference type="Proteomes" id="UP000075880">
    <property type="component" value="Unassembled WGS sequence"/>
</dbReference>
<evidence type="ECO:0000313" key="2">
    <source>
        <dbReference type="EnsemblMetazoa" id="ENSAATROPP014098"/>
    </source>
</evidence>
<dbReference type="AlphaFoldDB" id="A0AAG5DTZ6"/>
<dbReference type="EnsemblMetazoa" id="ENSAATROPT016051">
    <property type="protein sequence ID" value="ENSAATROPP014098"/>
    <property type="gene ID" value="ENSAATROPG013139"/>
</dbReference>
<proteinExistence type="predicted"/>
<evidence type="ECO:0000256" key="1">
    <source>
        <dbReference type="SAM" id="MobiDB-lite"/>
    </source>
</evidence>
<accession>A0AAG5DTZ6</accession>
<sequence length="207" mass="23578">MNNKLWTFAMHLPNENKFQAVLKLALFKKASKHDLDPDDYSAMCKKCATPWQDGFFSVVFMPAKKQYRKQIEKYERMGTLTKQQKSLLKYLKARTRRVAKYTCDICSYKTLVQLDKGKGMKQPVTDIVFLAGAKTSLPVPSGHNAALQMVPPKQTFGSSNGLMKTTNSNNTQLPASKKKNSLLRKNQKFEPKDFRAIQKMLAEKMSS</sequence>
<protein>
    <submittedName>
        <fullName evidence="2">Uncharacterized protein</fullName>
    </submittedName>
</protein>
<keyword evidence="3" id="KW-1185">Reference proteome</keyword>
<feature type="compositionally biased region" description="Polar residues" evidence="1">
    <location>
        <begin position="157"/>
        <end position="174"/>
    </location>
</feature>
<evidence type="ECO:0000313" key="3">
    <source>
        <dbReference type="Proteomes" id="UP000075880"/>
    </source>
</evidence>
<feature type="region of interest" description="Disordered" evidence="1">
    <location>
        <begin position="157"/>
        <end position="189"/>
    </location>
</feature>
<feature type="compositionally biased region" description="Basic residues" evidence="1">
    <location>
        <begin position="176"/>
        <end position="186"/>
    </location>
</feature>
<name>A0AAG5DTZ6_ANOAO</name>
<reference evidence="2" key="1">
    <citation type="submission" date="2024-04" db="UniProtKB">
        <authorList>
            <consortium name="EnsemblMetazoa"/>
        </authorList>
    </citation>
    <scope>IDENTIFICATION</scope>
    <source>
        <strain evidence="2">EBRO</strain>
    </source>
</reference>
<organism evidence="2 3">
    <name type="scientific">Anopheles atroparvus</name>
    <name type="common">European mosquito</name>
    <dbReference type="NCBI Taxonomy" id="41427"/>
    <lineage>
        <taxon>Eukaryota</taxon>
        <taxon>Metazoa</taxon>
        <taxon>Ecdysozoa</taxon>
        <taxon>Arthropoda</taxon>
        <taxon>Hexapoda</taxon>
        <taxon>Insecta</taxon>
        <taxon>Pterygota</taxon>
        <taxon>Neoptera</taxon>
        <taxon>Endopterygota</taxon>
        <taxon>Diptera</taxon>
        <taxon>Nematocera</taxon>
        <taxon>Culicoidea</taxon>
        <taxon>Culicidae</taxon>
        <taxon>Anophelinae</taxon>
        <taxon>Anopheles</taxon>
    </lineage>
</organism>